<feature type="transmembrane region" description="Helical" evidence="1">
    <location>
        <begin position="34"/>
        <end position="57"/>
    </location>
</feature>
<keyword evidence="1" id="KW-1133">Transmembrane helix</keyword>
<proteinExistence type="predicted"/>
<comment type="caution">
    <text evidence="2">The sequence shown here is derived from an EMBL/GenBank/DDBJ whole genome shotgun (WGS) entry which is preliminary data.</text>
</comment>
<dbReference type="Proteomes" id="UP001589667">
    <property type="component" value="Unassembled WGS sequence"/>
</dbReference>
<feature type="transmembrane region" description="Helical" evidence="1">
    <location>
        <begin position="128"/>
        <end position="145"/>
    </location>
</feature>
<evidence type="ECO:0000313" key="3">
    <source>
        <dbReference type="Proteomes" id="UP001589667"/>
    </source>
</evidence>
<name>A0ABV5SMY3_9MICO</name>
<evidence type="ECO:0000313" key="2">
    <source>
        <dbReference type="EMBL" id="MFB9641699.1"/>
    </source>
</evidence>
<dbReference type="EMBL" id="JBHMBL010000001">
    <property type="protein sequence ID" value="MFB9641699.1"/>
    <property type="molecule type" value="Genomic_DNA"/>
</dbReference>
<keyword evidence="1" id="KW-0812">Transmembrane</keyword>
<accession>A0ABV5SMY3</accession>
<feature type="transmembrane region" description="Helical" evidence="1">
    <location>
        <begin position="104"/>
        <end position="122"/>
    </location>
</feature>
<gene>
    <name evidence="2" type="ORF">ACFFQV_05270</name>
</gene>
<protein>
    <submittedName>
        <fullName evidence="2">DoxX family protein</fullName>
    </submittedName>
</protein>
<keyword evidence="3" id="KW-1185">Reference proteome</keyword>
<feature type="transmembrane region" description="Helical" evidence="1">
    <location>
        <begin position="63"/>
        <end position="84"/>
    </location>
</feature>
<evidence type="ECO:0000256" key="1">
    <source>
        <dbReference type="SAM" id="Phobius"/>
    </source>
</evidence>
<reference evidence="2 3" key="1">
    <citation type="submission" date="2024-09" db="EMBL/GenBank/DDBJ databases">
        <authorList>
            <person name="Sun Q."/>
            <person name="Mori K."/>
        </authorList>
    </citation>
    <scope>NUCLEOTIDE SEQUENCE [LARGE SCALE GENOMIC DNA]</scope>
    <source>
        <strain evidence="2 3">JCM 14321</strain>
    </source>
</reference>
<sequence>MHRTPSDTAASDDARLVRADRTVPTPRGPWASTFLSPVPIAFAVGIAATALLGALGVPALGNWPAWLTGGLVLMFLMGAIGRLVPTVRAELVAMVPPRLPRPELIVAATGVLETAGAIGLLLPPTHRLAALCLALLLVAVFPANVHAARSNRDASPLVPRTIEQLVFVAACLAVAFA</sequence>
<dbReference type="PANTHER" id="PTHR36974">
    <property type="entry name" value="MEMBRANE PROTEIN-RELATED"/>
    <property type="match status" value="1"/>
</dbReference>
<dbReference type="RefSeq" id="WP_157423261.1">
    <property type="nucleotide sequence ID" value="NZ_BAAANI010000006.1"/>
</dbReference>
<keyword evidence="1" id="KW-0472">Membrane</keyword>
<organism evidence="2 3">
    <name type="scientific">Agromyces lapidis</name>
    <dbReference type="NCBI Taxonomy" id="279574"/>
    <lineage>
        <taxon>Bacteria</taxon>
        <taxon>Bacillati</taxon>
        <taxon>Actinomycetota</taxon>
        <taxon>Actinomycetes</taxon>
        <taxon>Micrococcales</taxon>
        <taxon>Microbacteriaceae</taxon>
        <taxon>Agromyces</taxon>
    </lineage>
</organism>
<dbReference type="PANTHER" id="PTHR36974:SF1">
    <property type="entry name" value="DOXX FAMILY MEMBRANE PROTEIN"/>
    <property type="match status" value="1"/>
</dbReference>